<evidence type="ECO:0000256" key="2">
    <source>
        <dbReference type="SAM" id="Phobius"/>
    </source>
</evidence>
<feature type="compositionally biased region" description="Polar residues" evidence="1">
    <location>
        <begin position="1"/>
        <end position="15"/>
    </location>
</feature>
<feature type="transmembrane region" description="Helical" evidence="2">
    <location>
        <begin position="51"/>
        <end position="71"/>
    </location>
</feature>
<dbReference type="AlphaFoldDB" id="A0A815BXA0"/>
<organism evidence="3 5">
    <name type="scientific">Adineta steineri</name>
    <dbReference type="NCBI Taxonomy" id="433720"/>
    <lineage>
        <taxon>Eukaryota</taxon>
        <taxon>Metazoa</taxon>
        <taxon>Spiralia</taxon>
        <taxon>Gnathifera</taxon>
        <taxon>Rotifera</taxon>
        <taxon>Eurotatoria</taxon>
        <taxon>Bdelloidea</taxon>
        <taxon>Adinetida</taxon>
        <taxon>Adinetidae</taxon>
        <taxon>Adineta</taxon>
    </lineage>
</organism>
<gene>
    <name evidence="3" type="ORF">JYZ213_LOCUS30931</name>
    <name evidence="4" type="ORF">OXD698_LOCUS9454</name>
</gene>
<proteinExistence type="predicted"/>
<evidence type="ECO:0000313" key="5">
    <source>
        <dbReference type="Proteomes" id="UP000663845"/>
    </source>
</evidence>
<evidence type="ECO:0000313" key="4">
    <source>
        <dbReference type="EMBL" id="CAF3658656.1"/>
    </source>
</evidence>
<feature type="region of interest" description="Disordered" evidence="1">
    <location>
        <begin position="1"/>
        <end position="33"/>
    </location>
</feature>
<dbReference type="EMBL" id="CAJOAZ010000479">
    <property type="protein sequence ID" value="CAF3658656.1"/>
    <property type="molecule type" value="Genomic_DNA"/>
</dbReference>
<keyword evidence="2" id="KW-0472">Membrane</keyword>
<dbReference type="Proteomes" id="UP000663845">
    <property type="component" value="Unassembled WGS sequence"/>
</dbReference>
<dbReference type="Proteomes" id="UP000663844">
    <property type="component" value="Unassembled WGS sequence"/>
</dbReference>
<evidence type="ECO:0000313" key="3">
    <source>
        <dbReference type="EMBL" id="CAF1275435.1"/>
    </source>
</evidence>
<reference evidence="3" key="1">
    <citation type="submission" date="2021-02" db="EMBL/GenBank/DDBJ databases">
        <authorList>
            <person name="Nowell W R."/>
        </authorList>
    </citation>
    <scope>NUCLEOTIDE SEQUENCE</scope>
</reference>
<protein>
    <submittedName>
        <fullName evidence="3">Uncharacterized protein</fullName>
    </submittedName>
</protein>
<keyword evidence="2" id="KW-0812">Transmembrane</keyword>
<evidence type="ECO:0000256" key="1">
    <source>
        <dbReference type="SAM" id="MobiDB-lite"/>
    </source>
</evidence>
<keyword evidence="2" id="KW-1133">Transmembrane helix</keyword>
<dbReference type="EMBL" id="CAJNOG010000507">
    <property type="protein sequence ID" value="CAF1275435.1"/>
    <property type="molecule type" value="Genomic_DNA"/>
</dbReference>
<comment type="caution">
    <text evidence="3">The sequence shown here is derived from an EMBL/GenBank/DDBJ whole genome shotgun (WGS) entry which is preliminary data.</text>
</comment>
<sequence length="88" mass="10114">MSSTTTKNDAFQNSIEETEEEQIDHRSNSSRPSLVPRQISFAQDGATFGEIILVLLPYFVLIFDVFIYFLLRGFKFTSFDNAILRSNK</sequence>
<accession>A0A815BXA0</accession>
<name>A0A815BXA0_9BILA</name>